<dbReference type="AlphaFoldDB" id="A0A934RLR3"/>
<name>A0A934RLR3_9BACT</name>
<evidence type="ECO:0000313" key="5">
    <source>
        <dbReference type="Proteomes" id="UP000604083"/>
    </source>
</evidence>
<evidence type="ECO:0000256" key="1">
    <source>
        <dbReference type="SAM" id="Phobius"/>
    </source>
</evidence>
<feature type="signal peptide" evidence="2">
    <location>
        <begin position="1"/>
        <end position="21"/>
    </location>
</feature>
<organism evidence="4 5">
    <name type="scientific">Roseibacillus ishigakijimensis</name>
    <dbReference type="NCBI Taxonomy" id="454146"/>
    <lineage>
        <taxon>Bacteria</taxon>
        <taxon>Pseudomonadati</taxon>
        <taxon>Verrucomicrobiota</taxon>
        <taxon>Verrucomicrobiia</taxon>
        <taxon>Verrucomicrobiales</taxon>
        <taxon>Verrucomicrobiaceae</taxon>
        <taxon>Roseibacillus</taxon>
    </lineage>
</organism>
<sequence>MKITIQKLVFAASVFAMPAYAVTTFTPTNASTTQGFAFQVVDNTGEPVTDAQVQVGYFNGEANSLANFVSLGSANFTSSPLGPGLFGALGGESIDINLKPGANDAALGMLAYAVVVNPNDSADTSFIAFTDNSTRFTVESVDVDGAAQSIFSNETNLVWGTVREGETKNLGGPFASRNGGNAVTFFVIPEPSSALLAGLALVGGLVRRRR</sequence>
<feature type="transmembrane region" description="Helical" evidence="1">
    <location>
        <begin position="183"/>
        <end position="206"/>
    </location>
</feature>
<dbReference type="EMBL" id="JAENIO010000012">
    <property type="protein sequence ID" value="MBK1833714.1"/>
    <property type="molecule type" value="Genomic_DNA"/>
</dbReference>
<keyword evidence="2" id="KW-0732">Signal</keyword>
<comment type="caution">
    <text evidence="4">The sequence shown here is derived from an EMBL/GenBank/DDBJ whole genome shotgun (WGS) entry which is preliminary data.</text>
</comment>
<accession>A0A934RLR3</accession>
<dbReference type="RefSeq" id="WP_200391149.1">
    <property type="nucleotide sequence ID" value="NZ_JAENIO010000012.1"/>
</dbReference>
<dbReference type="Pfam" id="PF07589">
    <property type="entry name" value="PEP-CTERM"/>
    <property type="match status" value="1"/>
</dbReference>
<evidence type="ECO:0000256" key="2">
    <source>
        <dbReference type="SAM" id="SignalP"/>
    </source>
</evidence>
<dbReference type="InterPro" id="IPR013424">
    <property type="entry name" value="Ice-binding_C"/>
</dbReference>
<protein>
    <submittedName>
        <fullName evidence="4">PEP-CTERM sorting domain-containing protein</fullName>
    </submittedName>
</protein>
<keyword evidence="1" id="KW-1133">Transmembrane helix</keyword>
<keyword evidence="1" id="KW-0472">Membrane</keyword>
<gene>
    <name evidence="4" type="ORF">JIN78_06530</name>
</gene>
<reference evidence="4" key="1">
    <citation type="submission" date="2021-01" db="EMBL/GenBank/DDBJ databases">
        <title>Modified the classification status of verrucomicrobia.</title>
        <authorList>
            <person name="Feng X."/>
        </authorList>
    </citation>
    <scope>NUCLEOTIDE SEQUENCE</scope>
    <source>
        <strain evidence="4">KCTC 12986</strain>
    </source>
</reference>
<keyword evidence="5" id="KW-1185">Reference proteome</keyword>
<evidence type="ECO:0000259" key="3">
    <source>
        <dbReference type="Pfam" id="PF07589"/>
    </source>
</evidence>
<dbReference type="Proteomes" id="UP000604083">
    <property type="component" value="Unassembled WGS sequence"/>
</dbReference>
<proteinExistence type="predicted"/>
<feature type="domain" description="Ice-binding protein C-terminal" evidence="3">
    <location>
        <begin position="188"/>
        <end position="210"/>
    </location>
</feature>
<evidence type="ECO:0000313" key="4">
    <source>
        <dbReference type="EMBL" id="MBK1833714.1"/>
    </source>
</evidence>
<keyword evidence="1" id="KW-0812">Transmembrane</keyword>
<dbReference type="NCBIfam" id="TIGR02595">
    <property type="entry name" value="PEP_CTERM"/>
    <property type="match status" value="1"/>
</dbReference>
<feature type="chain" id="PRO_5037357717" evidence="2">
    <location>
        <begin position="22"/>
        <end position="210"/>
    </location>
</feature>